<evidence type="ECO:0000256" key="6">
    <source>
        <dbReference type="PIRSR" id="PIRSR000097-3"/>
    </source>
</evidence>
<dbReference type="InterPro" id="IPR036812">
    <property type="entry name" value="NAD(P)_OxRdtase_dom_sf"/>
</dbReference>
<dbReference type="PANTHER" id="PTHR11732">
    <property type="entry name" value="ALDO/KETO REDUCTASE"/>
    <property type="match status" value="1"/>
</dbReference>
<accession>A0A9Q3ZHG1</accession>
<dbReference type="InterPro" id="IPR018170">
    <property type="entry name" value="Aldo/ket_reductase_CS"/>
</dbReference>
<dbReference type="SUPFAM" id="SSF51430">
    <property type="entry name" value="NAD(P)-linked oxidoreductase"/>
    <property type="match status" value="1"/>
</dbReference>
<dbReference type="AlphaFoldDB" id="A0A9Q3ZHG1"/>
<dbReference type="EMBL" id="JAJVKT010000009">
    <property type="protein sequence ID" value="MCE7508802.1"/>
    <property type="molecule type" value="Genomic_DNA"/>
</dbReference>
<feature type="binding site" evidence="5">
    <location>
        <position position="110"/>
    </location>
    <ligand>
        <name>substrate</name>
    </ligand>
</feature>
<reference evidence="8" key="1">
    <citation type="submission" date="2022-01" db="EMBL/GenBank/DDBJ databases">
        <authorList>
            <person name="Karlyshev A.V."/>
            <person name="Jaspars M."/>
        </authorList>
    </citation>
    <scope>NUCLEOTIDE SEQUENCE</scope>
    <source>
        <strain evidence="8">AGSA3-2</strain>
    </source>
</reference>
<keyword evidence="9" id="KW-1185">Reference proteome</keyword>
<dbReference type="RefSeq" id="WP_080530285.1">
    <property type="nucleotide sequence ID" value="NZ_CBDDTQ010000003.1"/>
</dbReference>
<evidence type="ECO:0000256" key="4">
    <source>
        <dbReference type="PIRSR" id="PIRSR000097-1"/>
    </source>
</evidence>
<dbReference type="PROSITE" id="PS00798">
    <property type="entry name" value="ALDOKETO_REDUCTASE_1"/>
    <property type="match status" value="1"/>
</dbReference>
<comment type="similarity">
    <text evidence="1">Belongs to the aldo/keto reductase family.</text>
</comment>
<evidence type="ECO:0000256" key="2">
    <source>
        <dbReference type="ARBA" id="ARBA00022857"/>
    </source>
</evidence>
<dbReference type="FunFam" id="3.20.20.100:FF:000006">
    <property type="entry name" value="Aldo-keto reductase family 1 member A1"/>
    <property type="match status" value="1"/>
</dbReference>
<sequence>MQTLAFENGDTLPIIGLGTWKSQPGEVHQAVREAIRAGYRHIDCAHIYGNEKEVGQALNEALSAGEVRREELWITSKLWNSAHAPEDVAPALRQTLSDLGLDYLDLYLIHWPVAHKPGVVFPNSGEDLLSLEERPIAATWAALETLVDEGLTRHIGVSNFSIRKLQALLETARIKPAMNQIELHPYLQQNSMLAFCHANGVHLTAYSPLGSFDRPETFKAADEPVLLKDPVIVEIAERHQASPAQVLIRWATQRGTAVIPKSVNPERLRQNLAAADLELDDGDMDRIAALDKHRRYVSGANWAQPGSPYTLENLWDE</sequence>
<dbReference type="PRINTS" id="PR00069">
    <property type="entry name" value="ALDKETRDTASE"/>
</dbReference>
<gene>
    <name evidence="8" type="ORF">LZG35_09155</name>
</gene>
<keyword evidence="2" id="KW-0521">NADP</keyword>
<dbReference type="InterPro" id="IPR044496">
    <property type="entry name" value="AKR3G"/>
</dbReference>
<feature type="site" description="Lowers pKa of active site Tyr" evidence="6">
    <location>
        <position position="77"/>
    </location>
</feature>
<dbReference type="PROSITE" id="PS00062">
    <property type="entry name" value="ALDOKETO_REDUCTASE_2"/>
    <property type="match status" value="1"/>
</dbReference>
<dbReference type="Gene3D" id="3.20.20.100">
    <property type="entry name" value="NADP-dependent oxidoreductase domain"/>
    <property type="match status" value="1"/>
</dbReference>
<evidence type="ECO:0000256" key="5">
    <source>
        <dbReference type="PIRSR" id="PIRSR000097-2"/>
    </source>
</evidence>
<comment type="caution">
    <text evidence="8">The sequence shown here is derived from an EMBL/GenBank/DDBJ whole genome shotgun (WGS) entry which is preliminary data.</text>
</comment>
<dbReference type="Proteomes" id="UP001107961">
    <property type="component" value="Unassembled WGS sequence"/>
</dbReference>
<dbReference type="InterPro" id="IPR020471">
    <property type="entry name" value="AKR"/>
</dbReference>
<dbReference type="KEGG" id="axe:P40_01805"/>
<dbReference type="InterPro" id="IPR023210">
    <property type="entry name" value="NADP_OxRdtase_dom"/>
</dbReference>
<keyword evidence="3" id="KW-0560">Oxidoreductase</keyword>
<feature type="domain" description="NADP-dependent oxidoreductase" evidence="7">
    <location>
        <begin position="15"/>
        <end position="291"/>
    </location>
</feature>
<evidence type="ECO:0000256" key="1">
    <source>
        <dbReference type="ARBA" id="ARBA00007905"/>
    </source>
</evidence>
<evidence type="ECO:0000313" key="8">
    <source>
        <dbReference type="EMBL" id="MCE7508802.1"/>
    </source>
</evidence>
<evidence type="ECO:0000256" key="3">
    <source>
        <dbReference type="ARBA" id="ARBA00023002"/>
    </source>
</evidence>
<protein>
    <submittedName>
        <fullName evidence="8">Aldo/keto reductase</fullName>
    </submittedName>
</protein>
<evidence type="ECO:0000313" key="9">
    <source>
        <dbReference type="Proteomes" id="UP001107961"/>
    </source>
</evidence>
<dbReference type="CDD" id="cd19123">
    <property type="entry name" value="AKR_AKR3G1"/>
    <property type="match status" value="1"/>
</dbReference>
<evidence type="ECO:0000259" key="7">
    <source>
        <dbReference type="Pfam" id="PF00248"/>
    </source>
</evidence>
<feature type="active site" description="Proton donor" evidence="4">
    <location>
        <position position="48"/>
    </location>
</feature>
<dbReference type="PIRSF" id="PIRSF000097">
    <property type="entry name" value="AKR"/>
    <property type="match status" value="1"/>
</dbReference>
<name>A0A9Q3ZHG1_9GAMM</name>
<proteinExistence type="inferred from homology"/>
<dbReference type="PROSITE" id="PS00063">
    <property type="entry name" value="ALDOKETO_REDUCTASE_3"/>
    <property type="match status" value="1"/>
</dbReference>
<dbReference type="Pfam" id="PF00248">
    <property type="entry name" value="Aldo_ket_red"/>
    <property type="match status" value="1"/>
</dbReference>
<dbReference type="GO" id="GO:0008106">
    <property type="term" value="F:alcohol dehydrogenase (NADP+) activity"/>
    <property type="evidence" value="ECO:0007669"/>
    <property type="project" value="InterPro"/>
</dbReference>
<organism evidence="8 9">
    <name type="scientific">Alloalcanivorax xenomutans</name>
    <dbReference type="NCBI Taxonomy" id="1094342"/>
    <lineage>
        <taxon>Bacteria</taxon>
        <taxon>Pseudomonadati</taxon>
        <taxon>Pseudomonadota</taxon>
        <taxon>Gammaproteobacteria</taxon>
        <taxon>Oceanospirillales</taxon>
        <taxon>Alcanivoracaceae</taxon>
        <taxon>Alloalcanivorax</taxon>
    </lineage>
</organism>